<evidence type="ECO:0000256" key="1">
    <source>
        <dbReference type="ARBA" id="ARBA00004370"/>
    </source>
</evidence>
<gene>
    <name evidence="9" type="ORF">TPAB3V08_LOCUS6537</name>
</gene>
<protein>
    <recommendedName>
        <fullName evidence="8">Oligomycin sensitivity conferral protein</fullName>
    </recommendedName>
</protein>
<proteinExistence type="inferred from homology"/>
<keyword evidence="3" id="KW-0813">Transport</keyword>
<evidence type="ECO:0000313" key="9">
    <source>
        <dbReference type="EMBL" id="CAG2059575.1"/>
    </source>
</evidence>
<accession>A0ABN7P0U3</accession>
<keyword evidence="7" id="KW-0066">ATP synthesis</keyword>
<comment type="similarity">
    <text evidence="2">Belongs to the ATPase delta chain family.</text>
</comment>
<comment type="subcellular location">
    <subcellularLocation>
        <location evidence="1">Membrane</location>
    </subcellularLocation>
</comment>
<keyword evidence="6" id="KW-0472">Membrane</keyword>
<evidence type="ECO:0000256" key="7">
    <source>
        <dbReference type="ARBA" id="ARBA00023310"/>
    </source>
</evidence>
<evidence type="ECO:0000256" key="5">
    <source>
        <dbReference type="ARBA" id="ARBA00023065"/>
    </source>
</evidence>
<evidence type="ECO:0000256" key="4">
    <source>
        <dbReference type="ARBA" id="ARBA00022781"/>
    </source>
</evidence>
<dbReference type="PANTHER" id="PTHR11910">
    <property type="entry name" value="ATP SYNTHASE DELTA CHAIN"/>
    <property type="match status" value="1"/>
</dbReference>
<keyword evidence="10" id="KW-1185">Reference proteome</keyword>
<organism evidence="9 10">
    <name type="scientific">Timema podura</name>
    <name type="common">Walking stick</name>
    <dbReference type="NCBI Taxonomy" id="61482"/>
    <lineage>
        <taxon>Eukaryota</taxon>
        <taxon>Metazoa</taxon>
        <taxon>Ecdysozoa</taxon>
        <taxon>Arthropoda</taxon>
        <taxon>Hexapoda</taxon>
        <taxon>Insecta</taxon>
        <taxon>Pterygota</taxon>
        <taxon>Neoptera</taxon>
        <taxon>Polyneoptera</taxon>
        <taxon>Phasmatodea</taxon>
        <taxon>Timematodea</taxon>
        <taxon>Timematoidea</taxon>
        <taxon>Timematidae</taxon>
        <taxon>Timema</taxon>
    </lineage>
</organism>
<sequence length="291" mass="31944">MARLQPTCPLVGLPVMQSQTHSSPSILVFYWLNTSQRNTINARAGQCSSPPDKRMRLLVASHGDWTLTLVEELALLVTDGMTDMAHDPLQNLISEPCCPLSTSAVDDPKMYSAMPPIQLFGVEGRYACALYSAASKLKQLDVVEKDLVKLQGILKTDLRLQEFIRNPILKRSLKVTAVKEVAAKVPLSLLAENGRLKALNTIINSFKTIMAAHRGEVVCEVTTAKPLDEVQRKDLETALHAFFKKGETLLLTAKVDPAILGGMIISIGDKYVDMSIASKIKKYSELIAQSV</sequence>
<name>A0ABN7P0U3_TIMPD</name>
<dbReference type="SUPFAM" id="SSF47928">
    <property type="entry name" value="N-terminal domain of the delta subunit of the F1F0-ATP synthase"/>
    <property type="match status" value="1"/>
</dbReference>
<evidence type="ECO:0000256" key="3">
    <source>
        <dbReference type="ARBA" id="ARBA00022448"/>
    </source>
</evidence>
<dbReference type="EMBL" id="CAJPIN010009953">
    <property type="protein sequence ID" value="CAG2059575.1"/>
    <property type="molecule type" value="Genomic_DNA"/>
</dbReference>
<dbReference type="NCBIfam" id="TIGR01145">
    <property type="entry name" value="ATP_synt_delta"/>
    <property type="match status" value="1"/>
</dbReference>
<dbReference type="Gene3D" id="1.10.520.20">
    <property type="entry name" value="N-terminal domain of the delta subunit of the F1F0-ATP synthase"/>
    <property type="match status" value="1"/>
</dbReference>
<keyword evidence="4" id="KW-0375">Hydrogen ion transport</keyword>
<reference evidence="9" key="1">
    <citation type="submission" date="2021-03" db="EMBL/GenBank/DDBJ databases">
        <authorList>
            <person name="Tran Van P."/>
        </authorList>
    </citation>
    <scope>NUCLEOTIDE SEQUENCE</scope>
</reference>
<evidence type="ECO:0000313" key="10">
    <source>
        <dbReference type="Proteomes" id="UP001153148"/>
    </source>
</evidence>
<dbReference type="PRINTS" id="PR00125">
    <property type="entry name" value="ATPASEDELTA"/>
</dbReference>
<dbReference type="Pfam" id="PF00213">
    <property type="entry name" value="OSCP"/>
    <property type="match status" value="1"/>
</dbReference>
<dbReference type="InterPro" id="IPR000711">
    <property type="entry name" value="ATPase_OSCP/dsu"/>
</dbReference>
<dbReference type="HAMAP" id="MF_01416">
    <property type="entry name" value="ATP_synth_delta_bact"/>
    <property type="match status" value="1"/>
</dbReference>
<evidence type="ECO:0000256" key="2">
    <source>
        <dbReference type="ARBA" id="ARBA00007046"/>
    </source>
</evidence>
<evidence type="ECO:0000256" key="8">
    <source>
        <dbReference type="ARBA" id="ARBA00033369"/>
    </source>
</evidence>
<evidence type="ECO:0000256" key="6">
    <source>
        <dbReference type="ARBA" id="ARBA00023136"/>
    </source>
</evidence>
<keyword evidence="5" id="KW-0406">Ion transport</keyword>
<dbReference type="InterPro" id="IPR026015">
    <property type="entry name" value="ATP_synth_OSCP/delta_N_sf"/>
</dbReference>
<dbReference type="Proteomes" id="UP001153148">
    <property type="component" value="Unassembled WGS sequence"/>
</dbReference>
<comment type="caution">
    <text evidence="9">The sequence shown here is derived from an EMBL/GenBank/DDBJ whole genome shotgun (WGS) entry which is preliminary data.</text>
</comment>